<dbReference type="AlphaFoldDB" id="A0A401SMB9"/>
<keyword evidence="2" id="KW-1185">Reference proteome</keyword>
<reference evidence="1 2" key="1">
    <citation type="journal article" date="2018" name="Nat. Ecol. Evol.">
        <title>Shark genomes provide insights into elasmobranch evolution and the origin of vertebrates.</title>
        <authorList>
            <person name="Hara Y"/>
            <person name="Yamaguchi K"/>
            <person name="Onimaru K"/>
            <person name="Kadota M"/>
            <person name="Koyanagi M"/>
            <person name="Keeley SD"/>
            <person name="Tatsumi K"/>
            <person name="Tanaka K"/>
            <person name="Motone F"/>
            <person name="Kageyama Y"/>
            <person name="Nozu R"/>
            <person name="Adachi N"/>
            <person name="Nishimura O"/>
            <person name="Nakagawa R"/>
            <person name="Tanegashima C"/>
            <person name="Kiyatake I"/>
            <person name="Matsumoto R"/>
            <person name="Murakumo K"/>
            <person name="Nishida K"/>
            <person name="Terakita A"/>
            <person name="Kuratani S"/>
            <person name="Sato K"/>
            <person name="Hyodo S Kuraku.S."/>
        </authorList>
    </citation>
    <scope>NUCLEOTIDE SEQUENCE [LARGE SCALE GENOMIC DNA]</scope>
</reference>
<organism evidence="1 2">
    <name type="scientific">Chiloscyllium punctatum</name>
    <name type="common">Brownbanded bambooshark</name>
    <name type="synonym">Hemiscyllium punctatum</name>
    <dbReference type="NCBI Taxonomy" id="137246"/>
    <lineage>
        <taxon>Eukaryota</taxon>
        <taxon>Metazoa</taxon>
        <taxon>Chordata</taxon>
        <taxon>Craniata</taxon>
        <taxon>Vertebrata</taxon>
        <taxon>Chondrichthyes</taxon>
        <taxon>Elasmobranchii</taxon>
        <taxon>Galeomorphii</taxon>
        <taxon>Galeoidea</taxon>
        <taxon>Orectolobiformes</taxon>
        <taxon>Hemiscylliidae</taxon>
        <taxon>Chiloscyllium</taxon>
    </lineage>
</organism>
<gene>
    <name evidence="1" type="ORF">chiPu_0009982</name>
</gene>
<proteinExistence type="predicted"/>
<dbReference type="EMBL" id="BEZZ01000370">
    <property type="protein sequence ID" value="GCC31523.1"/>
    <property type="molecule type" value="Genomic_DNA"/>
</dbReference>
<dbReference type="Proteomes" id="UP000287033">
    <property type="component" value="Unassembled WGS sequence"/>
</dbReference>
<protein>
    <submittedName>
        <fullName evidence="1">Uncharacterized protein</fullName>
    </submittedName>
</protein>
<name>A0A401SMB9_CHIPU</name>
<sequence>MKCLQGSLCWIRQDPVSFEAYEDRVLDRPELTSCVAPFTECCNIAAVAWDLGDGNIVSTNSSGASAGARSWCSPHFVAASGNQARLDVVLCSVKRHHNRREAALDWTEIN</sequence>
<accession>A0A401SMB9</accession>
<comment type="caution">
    <text evidence="1">The sequence shown here is derived from an EMBL/GenBank/DDBJ whole genome shotgun (WGS) entry which is preliminary data.</text>
</comment>
<evidence type="ECO:0000313" key="2">
    <source>
        <dbReference type="Proteomes" id="UP000287033"/>
    </source>
</evidence>
<evidence type="ECO:0000313" key="1">
    <source>
        <dbReference type="EMBL" id="GCC31523.1"/>
    </source>
</evidence>